<sequence length="865" mass="86800">MKVDLRLAPTALGAWATAWALTGIARADPGAALRTVVVAASLVAALALGLTAATELVRARRAEPGARAHRLVPGARVRRVAPSSGALGPCRARTASAHLLLILAAVTAVALSVHVRAAGAATLEALAADRCDVVLTGRVVADGSPAAFGRGQTWALAADTLTARAVTSAARGRVAVTTSQDAPPYGARVVVRARLAPAPVGAAEAARATAQVAEVTRSPPAVVRATNAMRAGLLDVTEGLSAQARGLVPGMAVGDTSRLPTDLADAFRTTGLTHLTAVSGGHFAIVLTLVTACAGAARAPRSVRIAVVALVGAGFVLLVRPEPSVQRAAAMCAVTLIGLVLRRPASSVPALAACVAVLLCADPWLARSFGFALSCAATAGLVLLAPPLLRRLEPWLGRAFAFALAVPIAAQVACGPVLVLLSPALPTTSALANLLAAPAVAPATLLGLAATLAAPWWAWGAHALAWLASGATWWIAGVAQWCAALPGALLPWPGGVPGALGLLAASAAVLAPVLARAPAEGWPRSWSDGVVRARRGAHRRGRATLARLRHGALTRGDRRLLAALATVALVVAGATTAVVRVGVGGGGLPAGWQVVACDVGQGDALVVRTGPTAAIVVDVGPEGDAAGRCLDRLGVTRVDLLALTHHHLDHVGGLAGVLAGREVGAAWVSPLDEPAANARHSQRLLDRAGVPRRVPDQGEAQTWGEGEWRVEVSVLSAGVGAGGPPAAVAGESAEGDGANDASLVLGLTAQGPGGSLEVIALGDLEEHGQQTLLTSLRAAGSIGPADGVDVVKVAHHGSASQSAGLARLLRPRVALVSVGADNAYGHPTDRMLDLYASVGARAVRTDRCGTAALVVRGGEIGLACG</sequence>
<feature type="transmembrane region" description="Helical" evidence="6">
    <location>
        <begin position="303"/>
        <end position="319"/>
    </location>
</feature>
<dbReference type="InterPro" id="IPR001279">
    <property type="entry name" value="Metallo-B-lactamas"/>
</dbReference>
<evidence type="ECO:0000256" key="5">
    <source>
        <dbReference type="ARBA" id="ARBA00023136"/>
    </source>
</evidence>
<evidence type="ECO:0000256" key="4">
    <source>
        <dbReference type="ARBA" id="ARBA00022989"/>
    </source>
</evidence>
<evidence type="ECO:0000256" key="3">
    <source>
        <dbReference type="ARBA" id="ARBA00022692"/>
    </source>
</evidence>
<keyword evidence="2" id="KW-1003">Cell membrane</keyword>
<organism evidence="8 9">
    <name type="scientific">Xylanimonas ulmi</name>
    <dbReference type="NCBI Taxonomy" id="228973"/>
    <lineage>
        <taxon>Bacteria</taxon>
        <taxon>Bacillati</taxon>
        <taxon>Actinomycetota</taxon>
        <taxon>Actinomycetes</taxon>
        <taxon>Micrococcales</taxon>
        <taxon>Promicromonosporaceae</taxon>
        <taxon>Xylanimonas</taxon>
    </lineage>
</organism>
<dbReference type="InterPro" id="IPR025405">
    <property type="entry name" value="DUF4131"/>
</dbReference>
<comment type="caution">
    <text evidence="8">The sequence shown here is derived from an EMBL/GenBank/DDBJ whole genome shotgun (WGS) entry which is preliminary data.</text>
</comment>
<keyword evidence="5 6" id="KW-0472">Membrane</keyword>
<dbReference type="InterPro" id="IPR035681">
    <property type="entry name" value="ComA-like_MBL"/>
</dbReference>
<dbReference type="SMART" id="SM00849">
    <property type="entry name" value="Lactamase_B"/>
    <property type="match status" value="1"/>
</dbReference>
<dbReference type="CDD" id="cd07731">
    <property type="entry name" value="ComA-like_MBL-fold"/>
    <property type="match status" value="1"/>
</dbReference>
<dbReference type="InterPro" id="IPR036866">
    <property type="entry name" value="RibonucZ/Hydroxyglut_hydro"/>
</dbReference>
<feature type="transmembrane region" description="Helical" evidence="6">
    <location>
        <begin position="348"/>
        <end position="365"/>
    </location>
</feature>
<reference evidence="8 9" key="1">
    <citation type="submission" date="2019-02" db="EMBL/GenBank/DDBJ databases">
        <title>Sequencing the genomes of 1000 actinobacteria strains.</title>
        <authorList>
            <person name="Klenk H.-P."/>
        </authorList>
    </citation>
    <scope>NUCLEOTIDE SEQUENCE [LARGE SCALE GENOMIC DNA]</scope>
    <source>
        <strain evidence="8 9">DSM 16932</strain>
    </source>
</reference>
<protein>
    <submittedName>
        <fullName evidence="8">Competence protein ComEC</fullName>
    </submittedName>
</protein>
<dbReference type="Gene3D" id="3.60.15.10">
    <property type="entry name" value="Ribonuclease Z/Hydroxyacylglutathione hydrolase-like"/>
    <property type="match status" value="1"/>
</dbReference>
<proteinExistence type="predicted"/>
<dbReference type="EMBL" id="SGWX01000001">
    <property type="protein sequence ID" value="RZS60251.1"/>
    <property type="molecule type" value="Genomic_DNA"/>
</dbReference>
<dbReference type="AlphaFoldDB" id="A0A4Q7LZL3"/>
<name>A0A4Q7LZL3_9MICO</name>
<dbReference type="NCBIfam" id="TIGR00360">
    <property type="entry name" value="ComEC_N-term"/>
    <property type="match status" value="1"/>
</dbReference>
<dbReference type="InterPro" id="IPR052159">
    <property type="entry name" value="Competence_DNA_uptake"/>
</dbReference>
<gene>
    <name evidence="8" type="ORF">EV386_0503</name>
</gene>
<keyword evidence="3 6" id="KW-0812">Transmembrane</keyword>
<feature type="domain" description="Metallo-beta-lactamase" evidence="7">
    <location>
        <begin position="601"/>
        <end position="795"/>
    </location>
</feature>
<feature type="transmembrane region" description="Helical" evidence="6">
    <location>
        <begin position="560"/>
        <end position="579"/>
    </location>
</feature>
<comment type="subcellular location">
    <subcellularLocation>
        <location evidence="1">Cell membrane</location>
        <topology evidence="1">Multi-pass membrane protein</topology>
    </subcellularLocation>
</comment>
<keyword evidence="4 6" id="KW-1133">Transmembrane helix</keyword>
<dbReference type="InterPro" id="IPR004477">
    <property type="entry name" value="ComEC_N"/>
</dbReference>
<evidence type="ECO:0000256" key="1">
    <source>
        <dbReference type="ARBA" id="ARBA00004651"/>
    </source>
</evidence>
<dbReference type="SUPFAM" id="SSF56281">
    <property type="entry name" value="Metallo-hydrolase/oxidoreductase"/>
    <property type="match status" value="1"/>
</dbReference>
<feature type="transmembrane region" description="Helical" evidence="6">
    <location>
        <begin position="37"/>
        <end position="57"/>
    </location>
</feature>
<accession>A0A4Q7LZL3</accession>
<dbReference type="OrthoDB" id="7177610at2"/>
<feature type="transmembrane region" description="Helical" evidence="6">
    <location>
        <begin position="496"/>
        <end position="515"/>
    </location>
</feature>
<feature type="transmembrane region" description="Helical" evidence="6">
    <location>
        <begin position="371"/>
        <end position="389"/>
    </location>
</feature>
<dbReference type="Pfam" id="PF00753">
    <property type="entry name" value="Lactamase_B"/>
    <property type="match status" value="1"/>
</dbReference>
<evidence type="ECO:0000256" key="6">
    <source>
        <dbReference type="SAM" id="Phobius"/>
    </source>
</evidence>
<evidence type="ECO:0000313" key="9">
    <source>
        <dbReference type="Proteomes" id="UP000293852"/>
    </source>
</evidence>
<evidence type="ECO:0000313" key="8">
    <source>
        <dbReference type="EMBL" id="RZS60251.1"/>
    </source>
</evidence>
<dbReference type="Pfam" id="PF03772">
    <property type="entry name" value="Competence"/>
    <property type="match status" value="1"/>
</dbReference>
<keyword evidence="9" id="KW-1185">Reference proteome</keyword>
<dbReference type="GO" id="GO:0005886">
    <property type="term" value="C:plasma membrane"/>
    <property type="evidence" value="ECO:0007669"/>
    <property type="project" value="UniProtKB-SubCell"/>
</dbReference>
<dbReference type="PANTHER" id="PTHR30619:SF1">
    <property type="entry name" value="RECOMBINATION PROTEIN 2"/>
    <property type="match status" value="1"/>
</dbReference>
<feature type="transmembrane region" description="Helical" evidence="6">
    <location>
        <begin position="275"/>
        <end position="296"/>
    </location>
</feature>
<dbReference type="RefSeq" id="WP_130412018.1">
    <property type="nucleotide sequence ID" value="NZ_SGWX01000001.1"/>
</dbReference>
<feature type="transmembrane region" description="Helical" evidence="6">
    <location>
        <begin position="401"/>
        <end position="422"/>
    </location>
</feature>
<dbReference type="PANTHER" id="PTHR30619">
    <property type="entry name" value="DNA INTERNALIZATION/COMPETENCE PROTEIN COMEC/REC2"/>
    <property type="match status" value="1"/>
</dbReference>
<dbReference type="Proteomes" id="UP000293852">
    <property type="component" value="Unassembled WGS sequence"/>
</dbReference>
<evidence type="ECO:0000259" key="7">
    <source>
        <dbReference type="SMART" id="SM00849"/>
    </source>
</evidence>
<feature type="transmembrane region" description="Helical" evidence="6">
    <location>
        <begin position="434"/>
        <end position="459"/>
    </location>
</feature>
<dbReference type="Pfam" id="PF13567">
    <property type="entry name" value="DUF4131"/>
    <property type="match status" value="1"/>
</dbReference>
<evidence type="ECO:0000256" key="2">
    <source>
        <dbReference type="ARBA" id="ARBA00022475"/>
    </source>
</evidence>